<dbReference type="Proteomes" id="UP000284021">
    <property type="component" value="Unassembled WGS sequence"/>
</dbReference>
<evidence type="ECO:0000313" key="2">
    <source>
        <dbReference type="Proteomes" id="UP000284021"/>
    </source>
</evidence>
<dbReference type="RefSeq" id="WP_119953993.1">
    <property type="nucleotide sequence ID" value="NZ_QYUR01000002.1"/>
</dbReference>
<reference evidence="1 2" key="1">
    <citation type="submission" date="2018-09" db="EMBL/GenBank/DDBJ databases">
        <authorList>
            <person name="Zhu H."/>
        </authorList>
    </citation>
    <scope>NUCLEOTIDE SEQUENCE [LARGE SCALE GENOMIC DNA]</scope>
    <source>
        <strain evidence="1 2">K1S02-6</strain>
    </source>
</reference>
<protein>
    <submittedName>
        <fullName evidence="1">Uncharacterized protein</fullName>
    </submittedName>
</protein>
<name>A0A418XLX4_9PSED</name>
<dbReference type="AlphaFoldDB" id="A0A418XLX4"/>
<proteinExistence type="predicted"/>
<organism evidence="1 2">
    <name type="scientific">Pseudomonas cavernicola</name>
    <dbReference type="NCBI Taxonomy" id="2320866"/>
    <lineage>
        <taxon>Bacteria</taxon>
        <taxon>Pseudomonadati</taxon>
        <taxon>Pseudomonadota</taxon>
        <taxon>Gammaproteobacteria</taxon>
        <taxon>Pseudomonadales</taxon>
        <taxon>Pseudomonadaceae</taxon>
        <taxon>Pseudomonas</taxon>
    </lineage>
</organism>
<comment type="caution">
    <text evidence="1">The sequence shown here is derived from an EMBL/GenBank/DDBJ whole genome shotgun (WGS) entry which is preliminary data.</text>
</comment>
<evidence type="ECO:0000313" key="1">
    <source>
        <dbReference type="EMBL" id="RJG13470.1"/>
    </source>
</evidence>
<keyword evidence="2" id="KW-1185">Reference proteome</keyword>
<dbReference type="OrthoDB" id="6904146at2"/>
<sequence>MKPRHFPGHIAWGETRINGDHALAFIAIQPHGSYAEPRLHQVYDGAYFARPSEASNAAKDALSKLLLVEKDGRPVFSSAEC</sequence>
<dbReference type="EMBL" id="QYUR01000002">
    <property type="protein sequence ID" value="RJG13470.1"/>
    <property type="molecule type" value="Genomic_DNA"/>
</dbReference>
<accession>A0A418XLX4</accession>
<gene>
    <name evidence="1" type="ORF">D3879_09550</name>
</gene>